<evidence type="ECO:0000256" key="5">
    <source>
        <dbReference type="ARBA" id="ARBA00022729"/>
    </source>
</evidence>
<evidence type="ECO:0000256" key="9">
    <source>
        <dbReference type="ARBA" id="ARBA00023170"/>
    </source>
</evidence>
<dbReference type="GO" id="GO:0015276">
    <property type="term" value="F:ligand-gated monoatomic ion channel activity"/>
    <property type="evidence" value="ECO:0007669"/>
    <property type="project" value="InterPro"/>
</dbReference>
<evidence type="ECO:0000256" key="13">
    <source>
        <dbReference type="SAM" id="MobiDB-lite"/>
    </source>
</evidence>
<evidence type="ECO:0000313" key="16">
    <source>
        <dbReference type="EnsemblPlants" id="LPERR06G05350.2"/>
    </source>
</evidence>
<dbReference type="eggNOG" id="KOG1052">
    <property type="taxonomic scope" value="Eukaryota"/>
</dbReference>
<proteinExistence type="inferred from homology"/>
<dbReference type="EnsemblPlants" id="LPERR06G05350.2">
    <property type="protein sequence ID" value="LPERR06G05350.2"/>
    <property type="gene ID" value="LPERR06G05350"/>
</dbReference>
<dbReference type="FunFam" id="1.10.287.70:FF:000200">
    <property type="entry name" value="Glutamate receptor 2.8"/>
    <property type="match status" value="1"/>
</dbReference>
<keyword evidence="12" id="KW-0407">Ion channel</keyword>
<keyword evidence="4 14" id="KW-0812">Transmembrane</keyword>
<feature type="transmembrane region" description="Helical" evidence="14">
    <location>
        <begin position="245"/>
        <end position="266"/>
    </location>
</feature>
<feature type="compositionally biased region" description="Basic and acidic residues" evidence="13">
    <location>
        <begin position="956"/>
        <end position="977"/>
    </location>
</feature>
<dbReference type="Gene3D" id="1.10.287.70">
    <property type="match status" value="2"/>
</dbReference>
<dbReference type="STRING" id="77586.A0A0D9WMS7"/>
<dbReference type="CDD" id="cd13686">
    <property type="entry name" value="GluR_Plant"/>
    <property type="match status" value="2"/>
</dbReference>
<dbReference type="Gramene" id="LPERR06G05350.2">
    <property type="protein sequence ID" value="LPERR06G05350.2"/>
    <property type="gene ID" value="LPERR06G05350"/>
</dbReference>
<dbReference type="HOGENOM" id="CLU_300612_0_0_1"/>
<feature type="transmembrane region" description="Helical" evidence="14">
    <location>
        <begin position="896"/>
        <end position="915"/>
    </location>
</feature>
<evidence type="ECO:0000259" key="15">
    <source>
        <dbReference type="SMART" id="SM00079"/>
    </source>
</evidence>
<comment type="subcellular location">
    <subcellularLocation>
        <location evidence="1">Membrane</location>
        <topology evidence="1">Multi-pass membrane protein</topology>
    </subcellularLocation>
</comment>
<dbReference type="InterPro" id="IPR015683">
    <property type="entry name" value="Ionotropic_Glu_rcpt"/>
</dbReference>
<dbReference type="AlphaFoldDB" id="A0A0D9WMS7"/>
<keyword evidence="7" id="KW-0406">Ion transport</keyword>
<evidence type="ECO:0000256" key="7">
    <source>
        <dbReference type="ARBA" id="ARBA00023065"/>
    </source>
</evidence>
<dbReference type="GO" id="GO:0016020">
    <property type="term" value="C:membrane"/>
    <property type="evidence" value="ECO:0007669"/>
    <property type="project" value="UniProtKB-SubCell"/>
</dbReference>
<dbReference type="Proteomes" id="UP000032180">
    <property type="component" value="Chromosome 6"/>
</dbReference>
<keyword evidence="5" id="KW-0732">Signal</keyword>
<evidence type="ECO:0000256" key="8">
    <source>
        <dbReference type="ARBA" id="ARBA00023136"/>
    </source>
</evidence>
<comment type="similarity">
    <text evidence="2">Belongs to the glutamate-gated ion channel (TC 1.A.10.1) family.</text>
</comment>
<evidence type="ECO:0000256" key="2">
    <source>
        <dbReference type="ARBA" id="ARBA00008685"/>
    </source>
</evidence>
<dbReference type="Pfam" id="PF10613">
    <property type="entry name" value="Lig_chan-Glu_bd"/>
    <property type="match status" value="1"/>
</dbReference>
<evidence type="ECO:0000256" key="4">
    <source>
        <dbReference type="ARBA" id="ARBA00022692"/>
    </source>
</evidence>
<feature type="domain" description="Ionotropic glutamate receptor C-terminal" evidence="15">
    <location>
        <begin position="64"/>
        <end position="404"/>
    </location>
</feature>
<dbReference type="InterPro" id="IPR019594">
    <property type="entry name" value="Glu/Gly-bd"/>
</dbReference>
<dbReference type="SUPFAM" id="SSF53850">
    <property type="entry name" value="Periplasmic binding protein-like II"/>
    <property type="match status" value="2"/>
</dbReference>
<reference evidence="16" key="3">
    <citation type="submission" date="2015-04" db="UniProtKB">
        <authorList>
            <consortium name="EnsemblPlants"/>
        </authorList>
    </citation>
    <scope>IDENTIFICATION</scope>
</reference>
<name>A0A0D9WMS7_9ORYZ</name>
<organism evidence="16 17">
    <name type="scientific">Leersia perrieri</name>
    <dbReference type="NCBI Taxonomy" id="77586"/>
    <lineage>
        <taxon>Eukaryota</taxon>
        <taxon>Viridiplantae</taxon>
        <taxon>Streptophyta</taxon>
        <taxon>Embryophyta</taxon>
        <taxon>Tracheophyta</taxon>
        <taxon>Spermatophyta</taxon>
        <taxon>Magnoliopsida</taxon>
        <taxon>Liliopsida</taxon>
        <taxon>Poales</taxon>
        <taxon>Poaceae</taxon>
        <taxon>BOP clade</taxon>
        <taxon>Oryzoideae</taxon>
        <taxon>Oryzeae</taxon>
        <taxon>Oryzinae</taxon>
        <taxon>Leersia</taxon>
    </lineage>
</organism>
<keyword evidence="3" id="KW-0813">Transport</keyword>
<dbReference type="PANTHER" id="PTHR18966">
    <property type="entry name" value="IONOTROPIC GLUTAMATE RECEPTOR"/>
    <property type="match status" value="1"/>
</dbReference>
<keyword evidence="6 14" id="KW-1133">Transmembrane helix</keyword>
<dbReference type="SUPFAM" id="SSF81324">
    <property type="entry name" value="Voltage-gated potassium channels"/>
    <property type="match status" value="2"/>
</dbReference>
<dbReference type="InterPro" id="IPR001320">
    <property type="entry name" value="Iontro_rcpt_C"/>
</dbReference>
<evidence type="ECO:0000256" key="1">
    <source>
        <dbReference type="ARBA" id="ARBA00004141"/>
    </source>
</evidence>
<evidence type="ECO:0000256" key="14">
    <source>
        <dbReference type="SAM" id="Phobius"/>
    </source>
</evidence>
<evidence type="ECO:0000256" key="10">
    <source>
        <dbReference type="ARBA" id="ARBA00023180"/>
    </source>
</evidence>
<feature type="transmembrane region" description="Helical" evidence="14">
    <location>
        <begin position="713"/>
        <end position="737"/>
    </location>
</feature>
<dbReference type="SMART" id="SM00079">
    <property type="entry name" value="PBPe"/>
    <property type="match status" value="2"/>
</dbReference>
<feature type="transmembrane region" description="Helical" evidence="14">
    <location>
        <begin position="653"/>
        <end position="671"/>
    </location>
</feature>
<evidence type="ECO:0000256" key="11">
    <source>
        <dbReference type="ARBA" id="ARBA00023286"/>
    </source>
</evidence>
<feature type="transmembrane region" description="Helical" evidence="14">
    <location>
        <begin position="180"/>
        <end position="200"/>
    </location>
</feature>
<evidence type="ECO:0000313" key="17">
    <source>
        <dbReference type="Proteomes" id="UP000032180"/>
    </source>
</evidence>
<dbReference type="FunFam" id="3.40.190.10:FF:000150">
    <property type="entry name" value="Glutamate receptor 2.7"/>
    <property type="match status" value="2"/>
</dbReference>
<feature type="transmembrane region" description="Helical" evidence="14">
    <location>
        <begin position="421"/>
        <end position="443"/>
    </location>
</feature>
<accession>A0A0D9WMS7</accession>
<keyword evidence="10" id="KW-0325">Glycoprotein</keyword>
<evidence type="ECO:0000256" key="12">
    <source>
        <dbReference type="ARBA" id="ARBA00023303"/>
    </source>
</evidence>
<protein>
    <recommendedName>
        <fullName evidence="15">Ionotropic glutamate receptor C-terminal domain-containing protein</fullName>
    </recommendedName>
</protein>
<feature type="domain" description="Ionotropic glutamate receptor C-terminal" evidence="15">
    <location>
        <begin position="535"/>
        <end position="874"/>
    </location>
</feature>
<reference evidence="17" key="2">
    <citation type="submission" date="2013-12" db="EMBL/GenBank/DDBJ databases">
        <authorList>
            <person name="Yu Y."/>
            <person name="Lee S."/>
            <person name="de Baynast K."/>
            <person name="Wissotski M."/>
            <person name="Liu L."/>
            <person name="Talag J."/>
            <person name="Goicoechea J."/>
            <person name="Angelova A."/>
            <person name="Jetty R."/>
            <person name="Kudrna D."/>
            <person name="Golser W."/>
            <person name="Rivera L."/>
            <person name="Zhang J."/>
            <person name="Wing R."/>
        </authorList>
    </citation>
    <scope>NUCLEOTIDE SEQUENCE</scope>
</reference>
<feature type="compositionally biased region" description="Polar residues" evidence="13">
    <location>
        <begin position="980"/>
        <end position="996"/>
    </location>
</feature>
<keyword evidence="17" id="KW-1185">Reference proteome</keyword>
<keyword evidence="11" id="KW-1071">Ligand-gated ion channel</keyword>
<dbReference type="Pfam" id="PF00060">
    <property type="entry name" value="Lig_chan"/>
    <property type="match status" value="2"/>
</dbReference>
<feature type="region of interest" description="Disordered" evidence="13">
    <location>
        <begin position="956"/>
        <end position="996"/>
    </location>
</feature>
<evidence type="ECO:0000256" key="6">
    <source>
        <dbReference type="ARBA" id="ARBA00022989"/>
    </source>
</evidence>
<dbReference type="Gene3D" id="3.40.190.10">
    <property type="entry name" value="Periplasmic binding protein-like II"/>
    <property type="match status" value="2"/>
</dbReference>
<evidence type="ECO:0000256" key="3">
    <source>
        <dbReference type="ARBA" id="ARBA00022448"/>
    </source>
</evidence>
<keyword evidence="8 14" id="KW-0472">Membrane</keyword>
<dbReference type="FunFam" id="1.10.287.70:FF:000037">
    <property type="entry name" value="Glutamate receptor"/>
    <property type="match status" value="1"/>
</dbReference>
<sequence>MALNIENKSLARRRAAVAAILLTVWSSAMSGTATITTAHEDETKRINAGVRRNIGGLPRGYEKELKIAVPWKPGFKSFLNVTDRSVSGYCIDVFEAAVKKLPYHLSYKFVIFNGSYDQLVQRVSSANYDAAVGDITITAERTSHADFTMPYTESGVSMLVLTEDDSKSTIQWIFLKPLTVQLWLATVIFFLFTGVVIWMIERPRNLEYQGSRSKQFSTALYFSFSTLTFSHGHIIKSPLSKIVEVIWCFVVLVLVQSYTASLSSILTAKKLRPSETDLDQILFDGDSVGYQQGSFVESFLKKRGFSEIRLRSYRNKQEYAEALKKGSKNGGVSAIVDEIPYLTSFLSDPRYEKEFQMLSRIYKTPGFGFVFPPGFPLVHNLSTGILDVTGGDEGSRIEAKWFGMTPLSPSYPKSNTDSAPLTLRSFSGLFIITGCISILMLLIRISKLVLATCDKVTDSDVQSPDVDGGNGAQEESNQAQNVIVNGFVADMPLNEIRIDNFQDIHGMILPADETERMNAGVRKNLGGLPEGYQKKLRIVVPLKHGFKAFVNVSDHGVTGYSVDVFEAAVKKLPHQLIYKFVVFNGSYDQLVQSVSSGINDAAVGDITITADRASHVEFTMPYTESGVAMLVLAEDESESTIKWVFLKPLTKELWIATMIFFLFTAFVIWMIERPGNMEYQGSNTRQFSTALYFSFSTLTFSHGQIIKSPLSKIVVVIWCFVVLVLVQSYTASLSSILTVKRLQPSVTDLDQLLFNGHYVGYQEGSFVQSFLTKQGFSERRLRPYINKREYAEALRKGSKNGVSAIVDEIPYLTSFLSDPRYEKEFRMLSRIYKTPGFGFVFPPSFPLVHNLSTAILDVTSGDEGSRIEAKWFGAEAISPSYAIPNTDSAPLTLRSFSGLFIITGCMSALMLMISISKSVLVNYTEIRHSDVQSPYMDGEIGAREESNPTQYVMGEIRTDDSQDIHRSIESAGVEERGPIQNDSTSDCNAATPSPWP</sequence>
<reference evidence="16 17" key="1">
    <citation type="submission" date="2012-08" db="EMBL/GenBank/DDBJ databases">
        <title>Oryza genome evolution.</title>
        <authorList>
            <person name="Wing R.A."/>
        </authorList>
    </citation>
    <scope>NUCLEOTIDE SEQUENCE</scope>
</reference>
<keyword evidence="9" id="KW-0675">Receptor</keyword>